<comment type="subcellular location">
    <subcellularLocation>
        <location evidence="1">Cell membrane</location>
        <topology evidence="1">Multi-pass membrane protein</topology>
    </subcellularLocation>
</comment>
<evidence type="ECO:0000313" key="9">
    <source>
        <dbReference type="EMBL" id="SHI73845.1"/>
    </source>
</evidence>
<dbReference type="STRING" id="579105.SAMN04488096_10452"/>
<keyword evidence="3" id="KW-1003">Cell membrane</keyword>
<dbReference type="GO" id="GO:0005886">
    <property type="term" value="C:plasma membrane"/>
    <property type="evidence" value="ECO:0007669"/>
    <property type="project" value="UniProtKB-SubCell"/>
</dbReference>
<protein>
    <submittedName>
        <fullName evidence="9">Type IV pilus assembly protein PilC</fullName>
    </submittedName>
</protein>
<dbReference type="PRINTS" id="PR00812">
    <property type="entry name" value="BCTERIALGSPF"/>
</dbReference>
<dbReference type="RefSeq" id="WP_073149533.1">
    <property type="nucleotide sequence ID" value="NZ_FQYY01000004.1"/>
</dbReference>
<keyword evidence="6 7" id="KW-0472">Membrane</keyword>
<evidence type="ECO:0000256" key="1">
    <source>
        <dbReference type="ARBA" id="ARBA00004651"/>
    </source>
</evidence>
<keyword evidence="5 7" id="KW-1133">Transmembrane helix</keyword>
<feature type="transmembrane region" description="Helical" evidence="7">
    <location>
        <begin position="137"/>
        <end position="160"/>
    </location>
</feature>
<dbReference type="PANTHER" id="PTHR30012:SF0">
    <property type="entry name" value="TYPE II SECRETION SYSTEM PROTEIN F-RELATED"/>
    <property type="match status" value="1"/>
</dbReference>
<dbReference type="InterPro" id="IPR042094">
    <property type="entry name" value="T2SS_GspF_sf"/>
</dbReference>
<proteinExistence type="inferred from homology"/>
<feature type="domain" description="Type II secretion system protein GspF" evidence="8">
    <location>
        <begin position="41"/>
        <end position="161"/>
    </location>
</feature>
<reference evidence="9 10" key="1">
    <citation type="submission" date="2016-11" db="EMBL/GenBank/DDBJ databases">
        <authorList>
            <person name="Jaros S."/>
            <person name="Januszkiewicz K."/>
            <person name="Wedrychowicz H."/>
        </authorList>
    </citation>
    <scope>NUCLEOTIDE SEQUENCE [LARGE SCALE GENOMIC DNA]</scope>
    <source>
        <strain evidence="9 10">DSM 21425</strain>
    </source>
</reference>
<keyword evidence="4 7" id="KW-0812">Transmembrane</keyword>
<accession>A0A1M6DKV6</accession>
<evidence type="ECO:0000256" key="5">
    <source>
        <dbReference type="ARBA" id="ARBA00022989"/>
    </source>
</evidence>
<dbReference type="OrthoDB" id="1523422at2"/>
<feature type="transmembrane region" description="Helical" evidence="7">
    <location>
        <begin position="190"/>
        <end position="209"/>
    </location>
</feature>
<name>A0A1M6DKV6_9FLAO</name>
<evidence type="ECO:0000256" key="6">
    <source>
        <dbReference type="ARBA" id="ARBA00023136"/>
    </source>
</evidence>
<dbReference type="InterPro" id="IPR018076">
    <property type="entry name" value="T2SS_GspF_dom"/>
</dbReference>
<evidence type="ECO:0000256" key="3">
    <source>
        <dbReference type="ARBA" id="ARBA00022475"/>
    </source>
</evidence>
<evidence type="ECO:0000313" key="10">
    <source>
        <dbReference type="Proteomes" id="UP000184225"/>
    </source>
</evidence>
<evidence type="ECO:0000259" key="8">
    <source>
        <dbReference type="Pfam" id="PF00482"/>
    </source>
</evidence>
<dbReference type="Gene3D" id="1.20.81.30">
    <property type="entry name" value="Type II secretion system (T2SS), domain F"/>
    <property type="match status" value="2"/>
</dbReference>
<dbReference type="AlphaFoldDB" id="A0A1M6DKV6"/>
<sequence length="373" mass="43324">MGVHLKHINRKESVFRKNKTHSQKIFFKKKINDRKKMTLYKDLSILLNAGIDLKESLSIIKNQQKKNSNESLYDNILNNIIKGKPFYQALNYTNEFSDYEIYSIKIGEETHMLEKILDELHIYVEKRVKLKKQIISLLAYPAFILLLTLGTLYFMLTYVVPLFETVFNQFNQELPELTKFIIHLSENFNFLLFIFLSSVLSIYLLYTVIKNNIIFRKISSQIVLKIPFLGKLIKEIYMARFCQSMSLLLTSKTSIIESLELVIKMINYYPLEIALKDVKSQIEKGNTFGEAIKKFSIFDSNVISMIKIAEEVNQLDSMFVRLALNFNEEVTHKTTLVGKIIEPVLILFIGCIVGLIMISMYAPMFDLSKVIGN</sequence>
<dbReference type="Pfam" id="PF00482">
    <property type="entry name" value="T2SSF"/>
    <property type="match status" value="2"/>
</dbReference>
<dbReference type="EMBL" id="FQYY01000004">
    <property type="protein sequence ID" value="SHI73845.1"/>
    <property type="molecule type" value="Genomic_DNA"/>
</dbReference>
<organism evidence="9 10">
    <name type="scientific">Mesonia phycicola</name>
    <dbReference type="NCBI Taxonomy" id="579105"/>
    <lineage>
        <taxon>Bacteria</taxon>
        <taxon>Pseudomonadati</taxon>
        <taxon>Bacteroidota</taxon>
        <taxon>Flavobacteriia</taxon>
        <taxon>Flavobacteriales</taxon>
        <taxon>Flavobacteriaceae</taxon>
        <taxon>Mesonia</taxon>
    </lineage>
</organism>
<comment type="similarity">
    <text evidence="2">Belongs to the GSP F family.</text>
</comment>
<evidence type="ECO:0000256" key="7">
    <source>
        <dbReference type="SAM" id="Phobius"/>
    </source>
</evidence>
<gene>
    <name evidence="9" type="ORF">SAMN04488096_10452</name>
</gene>
<dbReference type="PANTHER" id="PTHR30012">
    <property type="entry name" value="GENERAL SECRETION PATHWAY PROTEIN"/>
    <property type="match status" value="1"/>
</dbReference>
<keyword evidence="10" id="KW-1185">Reference proteome</keyword>
<evidence type="ECO:0000256" key="4">
    <source>
        <dbReference type="ARBA" id="ARBA00022692"/>
    </source>
</evidence>
<dbReference type="Proteomes" id="UP000184225">
    <property type="component" value="Unassembled WGS sequence"/>
</dbReference>
<dbReference type="InterPro" id="IPR003004">
    <property type="entry name" value="GspF/PilC"/>
</dbReference>
<feature type="domain" description="Type II secretion system protein GspF" evidence="8">
    <location>
        <begin position="241"/>
        <end position="363"/>
    </location>
</feature>
<evidence type="ECO:0000256" key="2">
    <source>
        <dbReference type="ARBA" id="ARBA00005745"/>
    </source>
</evidence>
<feature type="transmembrane region" description="Helical" evidence="7">
    <location>
        <begin position="344"/>
        <end position="364"/>
    </location>
</feature>